<sequence length="193" mass="21457">MNTPAHLIFATAAFARPDEPRRTLAAVCGALAPDLSLYLMSFTALVVLGYSPQYVFDTLYFSRAWQQVFAIDNSFILWGLAFAICAFLKARNAMVFTASALLHLAFDFPLHHDDARAHFWPVSDWVFESPLSYWDPNHHGGAVGAIEIAVSLALCVVLLIRFQSFRSRALIGVLAMTQIMPLVLWAYVFALGT</sequence>
<feature type="transmembrane region" description="Helical" evidence="1">
    <location>
        <begin position="141"/>
        <end position="162"/>
    </location>
</feature>
<dbReference type="RefSeq" id="WP_085803756.1">
    <property type="nucleotide sequence ID" value="NZ_FWFX01000001.1"/>
</dbReference>
<feature type="transmembrane region" description="Helical" evidence="1">
    <location>
        <begin position="35"/>
        <end position="56"/>
    </location>
</feature>
<dbReference type="Proteomes" id="UP000193061">
    <property type="component" value="Unassembled WGS sequence"/>
</dbReference>
<proteinExistence type="predicted"/>
<dbReference type="OrthoDB" id="7631418at2"/>
<gene>
    <name evidence="2" type="ORF">ROA7450_00207</name>
</gene>
<name>A0A1X6YAG4_9RHOB</name>
<protein>
    <recommendedName>
        <fullName evidence="4">Cobalamin biosynthesis protein CobQ</fullName>
    </recommendedName>
</protein>
<reference evidence="2 3" key="1">
    <citation type="submission" date="2017-03" db="EMBL/GenBank/DDBJ databases">
        <authorList>
            <person name="Afonso C.L."/>
            <person name="Miller P.J."/>
            <person name="Scott M.A."/>
            <person name="Spackman E."/>
            <person name="Goraichik I."/>
            <person name="Dimitrov K.M."/>
            <person name="Suarez D.L."/>
            <person name="Swayne D.E."/>
        </authorList>
    </citation>
    <scope>NUCLEOTIDE SEQUENCE [LARGE SCALE GENOMIC DNA]</scope>
    <source>
        <strain evidence="2 3">CECT 7450</strain>
    </source>
</reference>
<accession>A0A1X6YAG4</accession>
<evidence type="ECO:0000256" key="1">
    <source>
        <dbReference type="SAM" id="Phobius"/>
    </source>
</evidence>
<keyword evidence="1" id="KW-1133">Transmembrane helix</keyword>
<feature type="transmembrane region" description="Helical" evidence="1">
    <location>
        <begin position="169"/>
        <end position="190"/>
    </location>
</feature>
<keyword evidence="1" id="KW-0472">Membrane</keyword>
<evidence type="ECO:0000313" key="3">
    <source>
        <dbReference type="Proteomes" id="UP000193061"/>
    </source>
</evidence>
<evidence type="ECO:0008006" key="4">
    <source>
        <dbReference type="Google" id="ProtNLM"/>
    </source>
</evidence>
<feature type="transmembrane region" description="Helical" evidence="1">
    <location>
        <begin position="68"/>
        <end position="90"/>
    </location>
</feature>
<keyword evidence="1" id="KW-0812">Transmembrane</keyword>
<keyword evidence="3" id="KW-1185">Reference proteome</keyword>
<dbReference type="EMBL" id="FWFX01000001">
    <property type="protein sequence ID" value="SLN13661.1"/>
    <property type="molecule type" value="Genomic_DNA"/>
</dbReference>
<evidence type="ECO:0000313" key="2">
    <source>
        <dbReference type="EMBL" id="SLN13661.1"/>
    </source>
</evidence>
<dbReference type="AlphaFoldDB" id="A0A1X6YAG4"/>
<organism evidence="2 3">
    <name type="scientific">Roseovarius albus</name>
    <dbReference type="NCBI Taxonomy" id="1247867"/>
    <lineage>
        <taxon>Bacteria</taxon>
        <taxon>Pseudomonadati</taxon>
        <taxon>Pseudomonadota</taxon>
        <taxon>Alphaproteobacteria</taxon>
        <taxon>Rhodobacterales</taxon>
        <taxon>Roseobacteraceae</taxon>
        <taxon>Roseovarius</taxon>
    </lineage>
</organism>